<keyword evidence="7" id="KW-1185">Reference proteome</keyword>
<dbReference type="InterPro" id="IPR050157">
    <property type="entry name" value="PSI_iron-sulfur_center"/>
</dbReference>
<dbReference type="InterPro" id="IPR007160">
    <property type="entry name" value="DUF362"/>
</dbReference>
<dbReference type="SUPFAM" id="SSF54862">
    <property type="entry name" value="4Fe-4S ferredoxins"/>
    <property type="match status" value="1"/>
</dbReference>
<evidence type="ECO:0000256" key="4">
    <source>
        <dbReference type="ARBA" id="ARBA00023014"/>
    </source>
</evidence>
<feature type="domain" description="4Fe-4S ferredoxin-type" evidence="5">
    <location>
        <begin position="289"/>
        <end position="318"/>
    </location>
</feature>
<evidence type="ECO:0000313" key="6">
    <source>
        <dbReference type="EMBL" id="OAA29182.1"/>
    </source>
</evidence>
<feature type="domain" description="4Fe-4S ferredoxin-type" evidence="5">
    <location>
        <begin position="319"/>
        <end position="345"/>
    </location>
</feature>
<dbReference type="PROSITE" id="PS51379">
    <property type="entry name" value="4FE4S_FER_2"/>
    <property type="match status" value="2"/>
</dbReference>
<protein>
    <recommendedName>
        <fullName evidence="5">4Fe-4S ferredoxin-type domain-containing protein</fullName>
    </recommendedName>
</protein>
<dbReference type="PANTHER" id="PTHR24960:SF76">
    <property type="entry name" value="4FE-4S FERREDOXIN-TYPE DOMAIN-CONTAINING PROTEIN"/>
    <property type="match status" value="1"/>
</dbReference>
<name>A0A176JZ03_9BACT</name>
<dbReference type="Pfam" id="PF04015">
    <property type="entry name" value="DUF362"/>
    <property type="match status" value="1"/>
</dbReference>
<dbReference type="EMBL" id="JFHK01000020">
    <property type="protein sequence ID" value="OAA29182.1"/>
    <property type="molecule type" value="Genomic_DNA"/>
</dbReference>
<accession>A0A176JZ03</accession>
<keyword evidence="3" id="KW-0408">Iron</keyword>
<dbReference type="Proteomes" id="UP000077339">
    <property type="component" value="Unassembled WGS sequence"/>
</dbReference>
<dbReference type="Pfam" id="PF13237">
    <property type="entry name" value="Fer4_10"/>
    <property type="match status" value="1"/>
</dbReference>
<dbReference type="PANTHER" id="PTHR24960">
    <property type="entry name" value="PHOTOSYSTEM I IRON-SULFUR CENTER-RELATED"/>
    <property type="match status" value="1"/>
</dbReference>
<evidence type="ECO:0000256" key="1">
    <source>
        <dbReference type="ARBA" id="ARBA00022485"/>
    </source>
</evidence>
<dbReference type="GO" id="GO:0046872">
    <property type="term" value="F:metal ion binding"/>
    <property type="evidence" value="ECO:0007669"/>
    <property type="project" value="UniProtKB-KW"/>
</dbReference>
<dbReference type="Gene3D" id="3.30.70.20">
    <property type="match status" value="1"/>
</dbReference>
<keyword evidence="4" id="KW-0411">Iron-sulfur</keyword>
<dbReference type="GO" id="GO:0051539">
    <property type="term" value="F:4 iron, 4 sulfur cluster binding"/>
    <property type="evidence" value="ECO:0007669"/>
    <property type="project" value="UniProtKB-KW"/>
</dbReference>
<proteinExistence type="predicted"/>
<gene>
    <name evidence="6" type="ORF">AT15_04110</name>
</gene>
<reference evidence="6 7" key="1">
    <citation type="submission" date="2014-02" db="EMBL/GenBank/DDBJ databases">
        <title>Kosmotoga genome sequencing.</title>
        <authorList>
            <person name="Pollo S.M."/>
            <person name="Charchuk R."/>
            <person name="Nesbo C.L."/>
        </authorList>
    </citation>
    <scope>NUCLEOTIDE SEQUENCE [LARGE SCALE GENOMIC DNA]</scope>
    <source>
        <strain evidence="6 7">S304</strain>
    </source>
</reference>
<keyword evidence="2" id="KW-0479">Metal-binding</keyword>
<organism evidence="6 7">
    <name type="scientific">Kosmotoga arenicorallina S304</name>
    <dbReference type="NCBI Taxonomy" id="1453497"/>
    <lineage>
        <taxon>Bacteria</taxon>
        <taxon>Thermotogati</taxon>
        <taxon>Thermotogota</taxon>
        <taxon>Thermotogae</taxon>
        <taxon>Kosmotogales</taxon>
        <taxon>Kosmotogaceae</taxon>
        <taxon>Kosmotoga</taxon>
    </lineage>
</organism>
<comment type="caution">
    <text evidence="6">The sequence shown here is derived from an EMBL/GenBank/DDBJ whole genome shotgun (WGS) entry which is preliminary data.</text>
</comment>
<evidence type="ECO:0000256" key="3">
    <source>
        <dbReference type="ARBA" id="ARBA00023004"/>
    </source>
</evidence>
<dbReference type="AlphaFoldDB" id="A0A176JZ03"/>
<dbReference type="PATRIC" id="fig|1453497.3.peg.815"/>
<dbReference type="InterPro" id="IPR017896">
    <property type="entry name" value="4Fe4S_Fe-S-bd"/>
</dbReference>
<evidence type="ECO:0000256" key="2">
    <source>
        <dbReference type="ARBA" id="ARBA00022723"/>
    </source>
</evidence>
<sequence>MIIKRCPDYSFVKEKLQESFENLGIENLFTRGEKVLLKPNLLTGREPEAAVTTHPLFLSAVIELFQDMGLRLSVGDSPVSGNTRKAAAKSGIEEVCKKYGVELVTFTDPKKSETSYNTRREFKIAKQVLEADSVVNLPKLKTHSLMTLTLAVKNTFGCIVGSGKQLWHIKAVSRESFAKMLIELHEIINPKLNILDGVVGMHGNGPANGKAVNFGIVAVSKNGFALDDAISQLYEVPAEMVPTIFYARRLGITPKYELQGDSPKPIHLKLPDGIRLISKSSLLSRLVSRVPFIDGRNCIRCKECEMRCPASAISIEKQKIDYSKCIKCYVCHEVCQYDAIKLKRKFILQG</sequence>
<dbReference type="STRING" id="1453497.AT15_04110"/>
<evidence type="ECO:0000313" key="7">
    <source>
        <dbReference type="Proteomes" id="UP000077339"/>
    </source>
</evidence>
<keyword evidence="1" id="KW-0004">4Fe-4S</keyword>
<evidence type="ECO:0000259" key="5">
    <source>
        <dbReference type="PROSITE" id="PS51379"/>
    </source>
</evidence>